<dbReference type="Gene3D" id="3.40.1760.10">
    <property type="entry name" value="YfbM-like super family"/>
    <property type="match status" value="1"/>
</dbReference>
<name>A0ABY4AWT2_9MICO</name>
<gene>
    <name evidence="1" type="ORF">MTP13_05750</name>
</gene>
<dbReference type="SUPFAM" id="SSF111069">
    <property type="entry name" value="Hypothetical protein yfbM"/>
    <property type="match status" value="1"/>
</dbReference>
<sequence length="162" mass="17627">MELGVRFRLNDAEAARVRDAAGDDERLGAVLAELEADDEVWARACETDKAWDPIACALAPAGEADEWPARGVIGGARSLQEDDDESWVTHLDPAEAAEVADYLAGLDDAAFATAYAEMPEELRNPEFGPDEQEYALAMLAGLRPFFEAARREGQHVVFTVGF</sequence>
<organism evidence="1 2">
    <name type="scientific">Agromyces soli</name>
    <dbReference type="NCBI Taxonomy" id="659012"/>
    <lineage>
        <taxon>Bacteria</taxon>
        <taxon>Bacillati</taxon>
        <taxon>Actinomycetota</taxon>
        <taxon>Actinomycetes</taxon>
        <taxon>Micrococcales</taxon>
        <taxon>Microbacteriaceae</taxon>
        <taxon>Agromyces</taxon>
    </lineage>
</organism>
<accession>A0ABY4AWT2</accession>
<dbReference type="Pfam" id="PF08974">
    <property type="entry name" value="DUF1877"/>
    <property type="match status" value="1"/>
</dbReference>
<dbReference type="Proteomes" id="UP000831304">
    <property type="component" value="Chromosome"/>
</dbReference>
<evidence type="ECO:0000313" key="1">
    <source>
        <dbReference type="EMBL" id="UOE27284.1"/>
    </source>
</evidence>
<evidence type="ECO:0000313" key="2">
    <source>
        <dbReference type="Proteomes" id="UP000831304"/>
    </source>
</evidence>
<dbReference type="InterPro" id="IPR015068">
    <property type="entry name" value="DUF1877"/>
</dbReference>
<proteinExistence type="predicted"/>
<reference evidence="1 2" key="1">
    <citation type="submission" date="2022-03" db="EMBL/GenBank/DDBJ databases">
        <title>Agromyces sp. isolated from the gut of P. brevitarsis seulensis larvae.</title>
        <authorList>
            <person name="Won M."/>
            <person name="Kwon S.-W."/>
        </authorList>
    </citation>
    <scope>NUCLEOTIDE SEQUENCE [LARGE SCALE GENOMIC DNA]</scope>
    <source>
        <strain evidence="1 2">KACC 16215</strain>
    </source>
</reference>
<dbReference type="RefSeq" id="WP_243570126.1">
    <property type="nucleotide sequence ID" value="NZ_BAAARD010000002.1"/>
</dbReference>
<keyword evidence="2" id="KW-1185">Reference proteome</keyword>
<dbReference type="EMBL" id="CP094533">
    <property type="protein sequence ID" value="UOE27284.1"/>
    <property type="molecule type" value="Genomic_DNA"/>
</dbReference>
<protein>
    <submittedName>
        <fullName evidence="1">YfbM family protein</fullName>
    </submittedName>
</protein>
<dbReference type="InterPro" id="IPR035944">
    <property type="entry name" value="YfbM-like_sf"/>
</dbReference>